<dbReference type="InterPro" id="IPR010915">
    <property type="entry name" value="PHB_depoly_PhaZ"/>
</dbReference>
<dbReference type="EMBL" id="SLZW01000001">
    <property type="protein sequence ID" value="TCS65164.1"/>
    <property type="molecule type" value="Genomic_DNA"/>
</dbReference>
<proteinExistence type="predicted"/>
<dbReference type="Gene3D" id="3.40.50.1820">
    <property type="entry name" value="alpha/beta hydrolase"/>
    <property type="match status" value="1"/>
</dbReference>
<gene>
    <name evidence="2" type="ORF">EDD55_101498</name>
</gene>
<dbReference type="OrthoDB" id="9774318at2"/>
<sequence>MLYQLHEWQHTALAPFRATAEAVREFYSNPYSPISYTGLGRSMVASCELVERMTRRYGKPAFGLEHTVVNGKRVAVREVEVLSHPFCTLLHFERDTPRKDPKVLLVAPLSGHYATLLRGTVEALIADHDVYVTDWINAQDVPVVHGTFDLDDYVDYVINFLDMLGPDVHVIAVCQPSVPVLAAVALMAEDGSKSAPRTMTLMGGPIDTRVNPTKVNELAKTKSLEWFESTVIHRVPAPHPGFSRKVYPGFIQLNGFMSLNLDRHIDAHVELFNHLVDGDGDGVAAHRKFYDEYMSVMDLPAQYYLQTLKTVFMEHALPKGMFTHRGRRVDPSAIHQTALLTVEGERDDISGVGQTAAAHEICTKIPAKKQAHHLQKGVGHYGIFNGRRWRTEVLPRVASFIREHA</sequence>
<dbReference type="PIRSF" id="PIRSF020818">
    <property type="entry name" value="PHB_depoly_PhaZ"/>
    <property type="match status" value="1"/>
</dbReference>
<evidence type="ECO:0000313" key="2">
    <source>
        <dbReference type="EMBL" id="TCS65164.1"/>
    </source>
</evidence>
<dbReference type="AlphaFoldDB" id="A0A4R3JGU4"/>
<protein>
    <submittedName>
        <fullName evidence="2">Poly(3-hydroxybutyrate) depolymerase</fullName>
    </submittedName>
</protein>
<dbReference type="PANTHER" id="PTHR36837">
    <property type="entry name" value="POLY(3-HYDROXYALKANOATE) POLYMERASE SUBUNIT PHAC"/>
    <property type="match status" value="1"/>
</dbReference>
<dbReference type="Pfam" id="PF06850">
    <property type="entry name" value="PHB_depo_C"/>
    <property type="match status" value="1"/>
</dbReference>
<dbReference type="InterPro" id="IPR009656">
    <property type="entry name" value="PHB_depo_C"/>
</dbReference>
<organism evidence="2 3">
    <name type="scientific">Varunaivibrio sulfuroxidans</name>
    <dbReference type="NCBI Taxonomy" id="1773489"/>
    <lineage>
        <taxon>Bacteria</taxon>
        <taxon>Pseudomonadati</taxon>
        <taxon>Pseudomonadota</taxon>
        <taxon>Alphaproteobacteria</taxon>
        <taxon>Rhodospirillales</taxon>
        <taxon>Magnetovibrionaceae</taxon>
        <taxon>Varunaivibrio</taxon>
    </lineage>
</organism>
<feature type="domain" description="PHB de-polymerase C-terminal" evidence="1">
    <location>
        <begin position="203"/>
        <end position="404"/>
    </location>
</feature>
<dbReference type="RefSeq" id="WP_132937872.1">
    <property type="nucleotide sequence ID" value="NZ_CP119676.1"/>
</dbReference>
<evidence type="ECO:0000313" key="3">
    <source>
        <dbReference type="Proteomes" id="UP000295304"/>
    </source>
</evidence>
<dbReference type="SUPFAM" id="SSF53474">
    <property type="entry name" value="alpha/beta-Hydrolases"/>
    <property type="match status" value="1"/>
</dbReference>
<reference evidence="2 3" key="1">
    <citation type="submission" date="2019-03" db="EMBL/GenBank/DDBJ databases">
        <title>Genomic Encyclopedia of Type Strains, Phase IV (KMG-IV): sequencing the most valuable type-strain genomes for metagenomic binning, comparative biology and taxonomic classification.</title>
        <authorList>
            <person name="Goeker M."/>
        </authorList>
    </citation>
    <scope>NUCLEOTIDE SEQUENCE [LARGE SCALE GENOMIC DNA]</scope>
    <source>
        <strain evidence="2 3">DSM 101688</strain>
    </source>
</reference>
<dbReference type="NCBIfam" id="TIGR01849">
    <property type="entry name" value="PHB_depoly_PhaZ"/>
    <property type="match status" value="1"/>
</dbReference>
<evidence type="ECO:0000259" key="1">
    <source>
        <dbReference type="Pfam" id="PF06850"/>
    </source>
</evidence>
<keyword evidence="3" id="KW-1185">Reference proteome</keyword>
<accession>A0A4R3JGU4</accession>
<comment type="caution">
    <text evidence="2">The sequence shown here is derived from an EMBL/GenBank/DDBJ whole genome shotgun (WGS) entry which is preliminary data.</text>
</comment>
<dbReference type="PANTHER" id="PTHR36837:SF4">
    <property type="entry name" value="BLR0908 PROTEIN"/>
    <property type="match status" value="1"/>
</dbReference>
<dbReference type="Proteomes" id="UP000295304">
    <property type="component" value="Unassembled WGS sequence"/>
</dbReference>
<dbReference type="InterPro" id="IPR051321">
    <property type="entry name" value="PHA/PHB_synthase"/>
</dbReference>
<dbReference type="InterPro" id="IPR029058">
    <property type="entry name" value="AB_hydrolase_fold"/>
</dbReference>
<name>A0A4R3JGU4_9PROT</name>